<organism evidence="2 3">
    <name type="scientific">Methanobrevibacter arboriphilus JCM 13429 = DSM 1125</name>
    <dbReference type="NCBI Taxonomy" id="1300164"/>
    <lineage>
        <taxon>Archaea</taxon>
        <taxon>Methanobacteriati</taxon>
        <taxon>Methanobacteriota</taxon>
        <taxon>Methanomada group</taxon>
        <taxon>Methanobacteria</taxon>
        <taxon>Methanobacteriales</taxon>
        <taxon>Methanobacteriaceae</taxon>
        <taxon>Methanobrevibacter</taxon>
    </lineage>
</organism>
<protein>
    <submittedName>
        <fullName evidence="2">Uncharacterized protein</fullName>
    </submittedName>
</protein>
<keyword evidence="1" id="KW-0812">Transmembrane</keyword>
<dbReference type="AlphaFoldDB" id="A0A1V6N3E4"/>
<dbReference type="OrthoDB" id="379452at2157"/>
<evidence type="ECO:0000313" key="2">
    <source>
        <dbReference type="EMBL" id="OQD59142.1"/>
    </source>
</evidence>
<feature type="transmembrane region" description="Helical" evidence="1">
    <location>
        <begin position="38"/>
        <end position="61"/>
    </location>
</feature>
<proteinExistence type="predicted"/>
<sequence length="309" mass="34341">MGIKELREKFHDQDKNFSSHFHSTDQNGVKKPSWGKIIIAWLITIIAMSIIVGSISSAIFYEPETNLYLNSVDATIGANETDYVISGNTDINSTVHLSSNELNLNNVSVDVDPNGNFKYKINIPQNVTEVNIAVSSIVTGKLENSTNVYIDRPTTYLSLDNINFTDNDTYLTVSGKTDPNANITILSSDLNIENIRLIADNNGLFKYQLSIPNDKNDFEIKAESQVLGKKIGIDSLSIVRILTPEPEPTVETNTSTYASDNSDTSAGGEVIITKYGEKYHNQVHGNMKHIEYVSLSYAKQHYDPCKICY</sequence>
<accession>A0A1V6N3E4</accession>
<name>A0A1V6N3E4_METAZ</name>
<keyword evidence="1" id="KW-1133">Transmembrane helix</keyword>
<keyword evidence="3" id="KW-1185">Reference proteome</keyword>
<dbReference type="RefSeq" id="WP_080460225.1">
    <property type="nucleotide sequence ID" value="NZ_BBET01000016.1"/>
</dbReference>
<gene>
    <name evidence="2" type="ORF">MBBAR_6c02540</name>
</gene>
<dbReference type="Proteomes" id="UP000191661">
    <property type="component" value="Unassembled WGS sequence"/>
</dbReference>
<evidence type="ECO:0000313" key="3">
    <source>
        <dbReference type="Proteomes" id="UP000191661"/>
    </source>
</evidence>
<dbReference type="EMBL" id="JXMW01000006">
    <property type="protein sequence ID" value="OQD59142.1"/>
    <property type="molecule type" value="Genomic_DNA"/>
</dbReference>
<evidence type="ECO:0000256" key="1">
    <source>
        <dbReference type="SAM" id="Phobius"/>
    </source>
</evidence>
<keyword evidence="1" id="KW-0472">Membrane</keyword>
<comment type="caution">
    <text evidence="2">The sequence shown here is derived from an EMBL/GenBank/DDBJ whole genome shotgun (WGS) entry which is preliminary data.</text>
</comment>
<reference evidence="2 3" key="1">
    <citation type="submission" date="2014-12" db="EMBL/GenBank/DDBJ databases">
        <title>Genome sequence of Methanobrevibacter arboriphilicus DH1, DSM1125.</title>
        <authorList>
            <person name="Poehlein A."/>
            <person name="Thauer R.K."/>
            <person name="Seedorf H."/>
            <person name="Daniel R."/>
        </authorList>
    </citation>
    <scope>NUCLEOTIDE SEQUENCE [LARGE SCALE GENOMIC DNA]</scope>
    <source>
        <strain evidence="2 3">DH1</strain>
    </source>
</reference>